<evidence type="ECO:0000256" key="5">
    <source>
        <dbReference type="ARBA" id="ARBA00022692"/>
    </source>
</evidence>
<dbReference type="EMBL" id="PKPP01007538">
    <property type="protein sequence ID" value="PWA53119.1"/>
    <property type="molecule type" value="Genomic_DNA"/>
</dbReference>
<comment type="similarity">
    <text evidence="2">Belongs to the RLP family.</text>
</comment>
<sequence length="1061" mass="117611">MAYEMGFGFEKIYKNTSNVLCKDVERKALLEFKNGLIDHGNKLASWVGLEEECCSWVGIVCDNYTGHVHQIHLPGLDGHCRVHDYTTTKEYDAATTQMLGGDISPSILNLKQLKHLDLSCNDFGGIEIPSFMGTFVNLRYLNLSSSRFGGIIPHQLGNLSKLEVLSLGSYYDDTFGSELTSLSKLQWLSSLRFLHHLDMSGVDLSKATDWLQVIKTLPSLVELHLSNCLLSNIYSHVRVFNVTSLLVLDLSDNFFDNSFMPPWIFSITSLVSLDLNGCNLHGPIPSSNYSFRNLTSLELLHVQGNDFMNSSSVLEGLSSVGSNLISLDISYCGVSSSRIVSLHNLTSIQSLYMLTNQLTKVIPKSLGNFCNLRNIDIAGNNFHNISLTFLLQSFFECKSPRLETLSIGYSRVSGRLPDSIGRLTFLKSLSLRENLISGSIPYSIGNLSSLEMLDVRTNQLNGSLPDSLGQLSKLNYLDLSHNLLSGVVTEAHFEKLATLKVFLARSNNLTLRPHIQNWKPSFNLQELNLKYCDLGPLFPSWLSFQSDLQLLDISNTRISSTIPESFWRSIPNLTVLNMSQNNIQGNMFGIPAALSIIDLSFNNFSGQLPKISKNSSISYLDLSNNFFVGSLHPLLCFYGGEILDFLNLANNQLSGVIPDCWLKWPTLSVLNLENNNLSGVIPISLGSLSSLGSLNLCNNKLSGTLPASLRNLANLEILQLARNKLVGKIPKWFGTGLSSLRILNLRSNKFDGVIPHELCNLTAIQILVLANNNLSGTIPSCFNKFGLLTGKENVTNGWIFSLLILGTDVLTSASLVTKGREDQYRTILRLVMILDLSSNRFSGQIPVEVTAFHALQSLNLSRNQLTGEIPKKIGDMKALESFDVSLNNLSGELPISLSRLNFLSSFNVSNNNLTGPIPFSTQLQGFDKSSFLGNKLCGEPVSRSCQVDSSDRKQQQGDDNGSSRADWGLIISIIIGFVAGFWIIVAPLIISVVWRVTYFRFLSDARDESMSVNGVKTLPDVEFQKPTRGLSEQNPQVPLVMKHKSPLRDLWDPWELLAFWL</sequence>
<dbReference type="InterPro" id="IPR032675">
    <property type="entry name" value="LRR_dom_sf"/>
</dbReference>
<keyword evidence="3" id="KW-1003">Cell membrane</keyword>
<evidence type="ECO:0000256" key="7">
    <source>
        <dbReference type="ARBA" id="ARBA00022737"/>
    </source>
</evidence>
<keyword evidence="4" id="KW-0433">Leucine-rich repeat</keyword>
<evidence type="ECO:0000256" key="9">
    <source>
        <dbReference type="ARBA" id="ARBA00023136"/>
    </source>
</evidence>
<dbReference type="InterPro" id="IPR055414">
    <property type="entry name" value="LRR_R13L4/SHOC2-like"/>
</dbReference>
<feature type="domain" description="Disease resistance R13L4/SHOC-2-like LRR" evidence="14">
    <location>
        <begin position="103"/>
        <end position="275"/>
    </location>
</feature>
<evidence type="ECO:0000256" key="6">
    <source>
        <dbReference type="ARBA" id="ARBA00022729"/>
    </source>
</evidence>
<dbReference type="InterPro" id="IPR001611">
    <property type="entry name" value="Leu-rich_rpt"/>
</dbReference>
<comment type="caution">
    <text evidence="15">The sequence shown here is derived from an EMBL/GenBank/DDBJ whole genome shotgun (WGS) entry which is preliminary data.</text>
</comment>
<dbReference type="SUPFAM" id="SSF52058">
    <property type="entry name" value="L domain-like"/>
    <property type="match status" value="3"/>
</dbReference>
<keyword evidence="8 12" id="KW-1133">Transmembrane helix</keyword>
<evidence type="ECO:0000256" key="10">
    <source>
        <dbReference type="ARBA" id="ARBA00023180"/>
    </source>
</evidence>
<feature type="transmembrane region" description="Helical" evidence="12">
    <location>
        <begin position="967"/>
        <end position="994"/>
    </location>
</feature>
<dbReference type="GO" id="GO:0006952">
    <property type="term" value="P:defense response"/>
    <property type="evidence" value="ECO:0007669"/>
    <property type="project" value="UniProtKB-ARBA"/>
</dbReference>
<dbReference type="PANTHER" id="PTHR48063">
    <property type="entry name" value="LRR RECEPTOR-LIKE KINASE"/>
    <property type="match status" value="1"/>
</dbReference>
<dbReference type="GO" id="GO:0005886">
    <property type="term" value="C:plasma membrane"/>
    <property type="evidence" value="ECO:0007669"/>
    <property type="project" value="UniProtKB-SubCell"/>
</dbReference>
<reference evidence="15 16" key="1">
    <citation type="journal article" date="2018" name="Mol. Plant">
        <title>The genome of Artemisia annua provides insight into the evolution of Asteraceae family and artemisinin biosynthesis.</title>
        <authorList>
            <person name="Shen Q."/>
            <person name="Zhang L."/>
            <person name="Liao Z."/>
            <person name="Wang S."/>
            <person name="Yan T."/>
            <person name="Shi P."/>
            <person name="Liu M."/>
            <person name="Fu X."/>
            <person name="Pan Q."/>
            <person name="Wang Y."/>
            <person name="Lv Z."/>
            <person name="Lu X."/>
            <person name="Zhang F."/>
            <person name="Jiang W."/>
            <person name="Ma Y."/>
            <person name="Chen M."/>
            <person name="Hao X."/>
            <person name="Li L."/>
            <person name="Tang Y."/>
            <person name="Lv G."/>
            <person name="Zhou Y."/>
            <person name="Sun X."/>
            <person name="Brodelius P.E."/>
            <person name="Rose J.K.C."/>
            <person name="Tang K."/>
        </authorList>
    </citation>
    <scope>NUCLEOTIDE SEQUENCE [LARGE SCALE GENOMIC DNA]</scope>
    <source>
        <strain evidence="16">cv. Huhao1</strain>
        <tissue evidence="15">Leaf</tissue>
    </source>
</reference>
<dbReference type="STRING" id="35608.A0A2U1LVS4"/>
<dbReference type="Proteomes" id="UP000245207">
    <property type="component" value="Unassembled WGS sequence"/>
</dbReference>
<gene>
    <name evidence="15" type="ORF">CTI12_AA448270</name>
</gene>
<keyword evidence="6" id="KW-0732">Signal</keyword>
<dbReference type="InterPro" id="IPR046956">
    <property type="entry name" value="RLP23-like"/>
</dbReference>
<feature type="region of interest" description="Disordered" evidence="11">
    <location>
        <begin position="943"/>
        <end position="962"/>
    </location>
</feature>
<comment type="subcellular location">
    <subcellularLocation>
        <location evidence="1">Cell membrane</location>
        <topology evidence="1">Single-pass type I membrane protein</topology>
    </subcellularLocation>
</comment>
<dbReference type="Pfam" id="PF23598">
    <property type="entry name" value="LRR_14"/>
    <property type="match status" value="2"/>
</dbReference>
<evidence type="ECO:0000259" key="14">
    <source>
        <dbReference type="Pfam" id="PF23598"/>
    </source>
</evidence>
<dbReference type="GO" id="GO:0051707">
    <property type="term" value="P:response to other organism"/>
    <property type="evidence" value="ECO:0007669"/>
    <property type="project" value="UniProtKB-ARBA"/>
</dbReference>
<accession>A0A2U1LVS4</accession>
<dbReference type="AlphaFoldDB" id="A0A2U1LVS4"/>
<feature type="domain" description="Leucine-rich repeat-containing N-terminal plant-type" evidence="13">
    <location>
        <begin position="25"/>
        <end position="62"/>
    </location>
</feature>
<evidence type="ECO:0000256" key="1">
    <source>
        <dbReference type="ARBA" id="ARBA00004251"/>
    </source>
</evidence>
<evidence type="ECO:0000256" key="8">
    <source>
        <dbReference type="ARBA" id="ARBA00022989"/>
    </source>
</evidence>
<evidence type="ECO:0000256" key="3">
    <source>
        <dbReference type="ARBA" id="ARBA00022475"/>
    </source>
</evidence>
<keyword evidence="7" id="KW-0677">Repeat</keyword>
<dbReference type="OrthoDB" id="1600340at2759"/>
<keyword evidence="5 12" id="KW-0812">Transmembrane</keyword>
<dbReference type="Gene3D" id="3.80.10.10">
    <property type="entry name" value="Ribonuclease Inhibitor"/>
    <property type="match status" value="3"/>
</dbReference>
<keyword evidence="10" id="KW-0325">Glycoprotein</keyword>
<dbReference type="SMART" id="SM00369">
    <property type="entry name" value="LRR_TYP"/>
    <property type="match status" value="10"/>
</dbReference>
<keyword evidence="9 12" id="KW-0472">Membrane</keyword>
<evidence type="ECO:0000313" key="15">
    <source>
        <dbReference type="EMBL" id="PWA53119.1"/>
    </source>
</evidence>
<dbReference type="InterPro" id="IPR013210">
    <property type="entry name" value="LRR_N_plant-typ"/>
</dbReference>
<evidence type="ECO:0000256" key="2">
    <source>
        <dbReference type="ARBA" id="ARBA00009592"/>
    </source>
</evidence>
<evidence type="ECO:0000256" key="11">
    <source>
        <dbReference type="SAM" id="MobiDB-lite"/>
    </source>
</evidence>
<dbReference type="Pfam" id="PF08263">
    <property type="entry name" value="LRRNT_2"/>
    <property type="match status" value="1"/>
</dbReference>
<keyword evidence="16" id="KW-1185">Reference proteome</keyword>
<dbReference type="InterPro" id="IPR003591">
    <property type="entry name" value="Leu-rich_rpt_typical-subtyp"/>
</dbReference>
<evidence type="ECO:0000256" key="12">
    <source>
        <dbReference type="SAM" id="Phobius"/>
    </source>
</evidence>
<name>A0A2U1LVS4_ARTAN</name>
<organism evidence="15 16">
    <name type="scientific">Artemisia annua</name>
    <name type="common">Sweet wormwood</name>
    <dbReference type="NCBI Taxonomy" id="35608"/>
    <lineage>
        <taxon>Eukaryota</taxon>
        <taxon>Viridiplantae</taxon>
        <taxon>Streptophyta</taxon>
        <taxon>Embryophyta</taxon>
        <taxon>Tracheophyta</taxon>
        <taxon>Spermatophyta</taxon>
        <taxon>Magnoliopsida</taxon>
        <taxon>eudicotyledons</taxon>
        <taxon>Gunneridae</taxon>
        <taxon>Pentapetalae</taxon>
        <taxon>asterids</taxon>
        <taxon>campanulids</taxon>
        <taxon>Asterales</taxon>
        <taxon>Asteraceae</taxon>
        <taxon>Asteroideae</taxon>
        <taxon>Anthemideae</taxon>
        <taxon>Artemisiinae</taxon>
        <taxon>Artemisia</taxon>
    </lineage>
</organism>
<dbReference type="FunFam" id="3.80.10.10:FF:000111">
    <property type="entry name" value="LRR receptor-like serine/threonine-protein kinase ERECTA"/>
    <property type="match status" value="1"/>
</dbReference>
<evidence type="ECO:0000256" key="4">
    <source>
        <dbReference type="ARBA" id="ARBA00022614"/>
    </source>
</evidence>
<proteinExistence type="inferred from homology"/>
<dbReference type="Pfam" id="PF13855">
    <property type="entry name" value="LRR_8"/>
    <property type="match status" value="2"/>
</dbReference>
<evidence type="ECO:0000313" key="16">
    <source>
        <dbReference type="Proteomes" id="UP000245207"/>
    </source>
</evidence>
<dbReference type="FunFam" id="3.80.10.10:FF:000095">
    <property type="entry name" value="LRR receptor-like serine/threonine-protein kinase GSO1"/>
    <property type="match status" value="1"/>
</dbReference>
<dbReference type="Pfam" id="PF00560">
    <property type="entry name" value="LRR_1"/>
    <property type="match status" value="2"/>
</dbReference>
<evidence type="ECO:0000259" key="13">
    <source>
        <dbReference type="Pfam" id="PF08263"/>
    </source>
</evidence>
<protein>
    <submittedName>
        <fullName evidence="15">Uncharacterized protein</fullName>
    </submittedName>
</protein>
<dbReference type="FunFam" id="3.80.10.10:FF:000041">
    <property type="entry name" value="LRR receptor-like serine/threonine-protein kinase ERECTA"/>
    <property type="match status" value="1"/>
</dbReference>
<dbReference type="PANTHER" id="PTHR48063:SF99">
    <property type="entry name" value="LEUCINE-RICH REPEAT-CONTAINING, PLANT-TYPE, LEUCINE-RICH REPEAT DOMAIN SUPERFAMILY"/>
    <property type="match status" value="1"/>
</dbReference>
<feature type="domain" description="Disease resistance R13L4/SHOC-2-like LRR" evidence="14">
    <location>
        <begin position="365"/>
        <end position="584"/>
    </location>
</feature>